<dbReference type="VEuPathDB" id="ToxoDB:BESB_046170"/>
<keyword evidence="4" id="KW-0378">Hydrolase</keyword>
<dbReference type="KEGG" id="bbes:BESB_046170"/>
<dbReference type="SMART" id="SM00320">
    <property type="entry name" value="WD40"/>
    <property type="match status" value="2"/>
</dbReference>
<evidence type="ECO:0000256" key="1">
    <source>
        <dbReference type="ARBA" id="ARBA00005156"/>
    </source>
</evidence>
<dbReference type="GO" id="GO:0061685">
    <property type="term" value="F:diphthine methylesterase activity"/>
    <property type="evidence" value="ECO:0007669"/>
    <property type="project" value="UniProtKB-EC"/>
</dbReference>
<dbReference type="GO" id="GO:0005737">
    <property type="term" value="C:cytoplasm"/>
    <property type="evidence" value="ECO:0007669"/>
    <property type="project" value="TreeGrafter"/>
</dbReference>
<feature type="repeat" description="WD" evidence="8">
    <location>
        <begin position="290"/>
        <end position="333"/>
    </location>
</feature>
<dbReference type="PANTHER" id="PTHR46042">
    <property type="entry name" value="DIPHTHINE METHYLTRANSFERASE"/>
    <property type="match status" value="1"/>
</dbReference>
<dbReference type="GeneID" id="40309547"/>
<dbReference type="InterPro" id="IPR001680">
    <property type="entry name" value="WD40_rpt"/>
</dbReference>
<dbReference type="AlphaFoldDB" id="A0A2A9MEK3"/>
<dbReference type="InterPro" id="IPR015943">
    <property type="entry name" value="WD40/YVTN_repeat-like_dom_sf"/>
</dbReference>
<comment type="catalytic activity">
    <reaction evidence="7">
        <text>diphthine methyl ester-[translation elongation factor 2] + H2O = diphthine-[translation elongation factor 2] + methanol + H(+)</text>
        <dbReference type="Rhea" id="RHEA:42656"/>
        <dbReference type="Rhea" id="RHEA-COMP:10172"/>
        <dbReference type="Rhea" id="RHEA-COMP:10173"/>
        <dbReference type="ChEBI" id="CHEBI:15377"/>
        <dbReference type="ChEBI" id="CHEBI:15378"/>
        <dbReference type="ChEBI" id="CHEBI:17790"/>
        <dbReference type="ChEBI" id="CHEBI:79005"/>
        <dbReference type="ChEBI" id="CHEBI:82696"/>
        <dbReference type="EC" id="3.1.1.97"/>
    </reaction>
</comment>
<comment type="similarity">
    <text evidence="5">Belongs to the DPH7 family.</text>
</comment>
<comment type="caution">
    <text evidence="9">The sequence shown here is derived from an EMBL/GenBank/DDBJ whole genome shotgun (WGS) entry which is preliminary data.</text>
</comment>
<evidence type="ECO:0000256" key="7">
    <source>
        <dbReference type="ARBA" id="ARBA00047551"/>
    </source>
</evidence>
<protein>
    <recommendedName>
        <fullName evidence="6">methylated diphthine methylhydrolase</fullName>
        <ecNumber evidence="6">3.1.1.97</ecNumber>
    </recommendedName>
</protein>
<evidence type="ECO:0000256" key="2">
    <source>
        <dbReference type="ARBA" id="ARBA00022574"/>
    </source>
</evidence>
<dbReference type="Pfam" id="PF00400">
    <property type="entry name" value="WD40"/>
    <property type="match status" value="2"/>
</dbReference>
<comment type="pathway">
    <text evidence="1">Protein modification; peptidyl-diphthamide biosynthesis.</text>
</comment>
<sequence length="510" mass="55499">MYALVEPQRTRKGGLAFFWASQGAVNGESDGETTACDGAGERPSLRTEEAQCGCHRSQSGCDSFEAVESAFSPQTNCHDQFVAVHDIGTADLDAGILDVRWLPRVKTQVQGPEDESDEGATESKEWLRPLVQEAKFSVADHEEANMKSEVSDRCSSVIAGIGSDRALHVVEVHLENGYHSSFNGGFDPLPATLGSQGHPAQIFPVSHESRVPERDAQLLSSGRGASLPSCRCARLARIPLQSADAAKRVQGDVIGLGMDSLGEDGRLVAACCSDGQVSVVKDLECVHRSWKAHDAETWCVVFDPHSEGDILATGADDCMVRLWDLRSGTSAMSGCSQDEDESSFLLAENKRSHTMGVTAIAFSPYDSNLVLTGSYDEKIRVFDRRQLHYPVNSFSVSGGVWRLKWHRGGYLDKGLMLVATCHGGSELWRIGDAPADLKRLGVFSGHESMTYGICALSMKYLPQQSPALASAANCLRRRAVRHHFPSGIRSYLSGHIFVSCSFYDRLLAVW</sequence>
<evidence type="ECO:0000256" key="5">
    <source>
        <dbReference type="ARBA" id="ARBA00038092"/>
    </source>
</evidence>
<dbReference type="PROSITE" id="PS00678">
    <property type="entry name" value="WD_REPEATS_1"/>
    <property type="match status" value="1"/>
</dbReference>
<evidence type="ECO:0000256" key="8">
    <source>
        <dbReference type="PROSITE-ProRule" id="PRU00221"/>
    </source>
</evidence>
<dbReference type="InterPro" id="IPR036322">
    <property type="entry name" value="WD40_repeat_dom_sf"/>
</dbReference>
<evidence type="ECO:0000256" key="4">
    <source>
        <dbReference type="ARBA" id="ARBA00022801"/>
    </source>
</evidence>
<dbReference type="PANTHER" id="PTHR46042:SF1">
    <property type="entry name" value="DIPHTHINE METHYLTRANSFERASE"/>
    <property type="match status" value="1"/>
</dbReference>
<dbReference type="PROSITE" id="PS50082">
    <property type="entry name" value="WD_REPEATS_2"/>
    <property type="match status" value="2"/>
</dbReference>
<dbReference type="RefSeq" id="XP_029220434.1">
    <property type="nucleotide sequence ID" value="XM_029363068.1"/>
</dbReference>
<dbReference type="OrthoDB" id="329237at2759"/>
<dbReference type="EMBL" id="NWUJ01000003">
    <property type="protein sequence ID" value="PFH36425.1"/>
    <property type="molecule type" value="Genomic_DNA"/>
</dbReference>
<name>A0A2A9MEK3_BESBE</name>
<dbReference type="STRING" id="94643.A0A2A9MEK3"/>
<dbReference type="InterPro" id="IPR019775">
    <property type="entry name" value="WD40_repeat_CS"/>
</dbReference>
<dbReference type="InterPro" id="IPR052415">
    <property type="entry name" value="Diphthine_MTase"/>
</dbReference>
<dbReference type="SUPFAM" id="SSF50978">
    <property type="entry name" value="WD40 repeat-like"/>
    <property type="match status" value="1"/>
</dbReference>
<evidence type="ECO:0000256" key="6">
    <source>
        <dbReference type="ARBA" id="ARBA00039131"/>
    </source>
</evidence>
<accession>A0A2A9MEK3</accession>
<evidence type="ECO:0000313" key="9">
    <source>
        <dbReference type="EMBL" id="PFH36425.1"/>
    </source>
</evidence>
<feature type="repeat" description="WD" evidence="8">
    <location>
        <begin position="350"/>
        <end position="383"/>
    </location>
</feature>
<reference evidence="9 10" key="1">
    <citation type="submission" date="2017-09" db="EMBL/GenBank/DDBJ databases">
        <title>Genome sequencing of Besnoitia besnoiti strain Bb-Ger1.</title>
        <authorList>
            <person name="Schares G."/>
            <person name="Venepally P."/>
            <person name="Lorenzi H.A."/>
        </authorList>
    </citation>
    <scope>NUCLEOTIDE SEQUENCE [LARGE SCALE GENOMIC DNA]</scope>
    <source>
        <strain evidence="9 10">Bb-Ger1</strain>
    </source>
</reference>
<dbReference type="GO" id="GO:0017183">
    <property type="term" value="P:protein histidyl modification to diphthamide"/>
    <property type="evidence" value="ECO:0007669"/>
    <property type="project" value="TreeGrafter"/>
</dbReference>
<dbReference type="EC" id="3.1.1.97" evidence="6"/>
<gene>
    <name evidence="9" type="ORF">BESB_046170</name>
</gene>
<proteinExistence type="inferred from homology"/>
<organism evidence="9 10">
    <name type="scientific">Besnoitia besnoiti</name>
    <name type="common">Apicomplexan protozoan</name>
    <dbReference type="NCBI Taxonomy" id="94643"/>
    <lineage>
        <taxon>Eukaryota</taxon>
        <taxon>Sar</taxon>
        <taxon>Alveolata</taxon>
        <taxon>Apicomplexa</taxon>
        <taxon>Conoidasida</taxon>
        <taxon>Coccidia</taxon>
        <taxon>Eucoccidiorida</taxon>
        <taxon>Eimeriorina</taxon>
        <taxon>Sarcocystidae</taxon>
        <taxon>Besnoitia</taxon>
    </lineage>
</organism>
<keyword evidence="10" id="KW-1185">Reference proteome</keyword>
<dbReference type="PROSITE" id="PS50294">
    <property type="entry name" value="WD_REPEATS_REGION"/>
    <property type="match status" value="2"/>
</dbReference>
<dbReference type="Gene3D" id="2.130.10.10">
    <property type="entry name" value="YVTN repeat-like/Quinoprotein amine dehydrogenase"/>
    <property type="match status" value="1"/>
</dbReference>
<keyword evidence="3" id="KW-0677">Repeat</keyword>
<dbReference type="Proteomes" id="UP000224006">
    <property type="component" value="Chromosome III"/>
</dbReference>
<evidence type="ECO:0000256" key="3">
    <source>
        <dbReference type="ARBA" id="ARBA00022737"/>
    </source>
</evidence>
<keyword evidence="2 8" id="KW-0853">WD repeat</keyword>
<evidence type="ECO:0000313" key="10">
    <source>
        <dbReference type="Proteomes" id="UP000224006"/>
    </source>
</evidence>